<evidence type="ECO:0000313" key="3">
    <source>
        <dbReference type="Proteomes" id="UP000448877"/>
    </source>
</evidence>
<accession>A0A108THF1</accession>
<dbReference type="AlphaFoldDB" id="A0A108THF1"/>
<sequence length="61" mass="7486">MRQRYFFMPNNYKNLEKKYQFVRLIVSGCYYILIQNLPMDITDNQCMSFLCCFMSDICFDK</sequence>
<dbReference type="EMBL" id="VVYV01000017">
    <property type="protein sequence ID" value="KAA5418445.1"/>
    <property type="molecule type" value="Genomic_DNA"/>
</dbReference>
<evidence type="ECO:0000256" key="1">
    <source>
        <dbReference type="SAM" id="Phobius"/>
    </source>
</evidence>
<proteinExistence type="predicted"/>
<reference evidence="2 3" key="1">
    <citation type="journal article" date="2019" name="Nat. Med.">
        <title>A library of human gut bacterial isolates paired with longitudinal multiomics data enables mechanistic microbiome research.</title>
        <authorList>
            <person name="Poyet M."/>
            <person name="Groussin M."/>
            <person name="Gibbons S.M."/>
            <person name="Avila-Pacheco J."/>
            <person name="Jiang X."/>
            <person name="Kearney S.M."/>
            <person name="Perrotta A.R."/>
            <person name="Berdy B."/>
            <person name="Zhao S."/>
            <person name="Lieberman T.D."/>
            <person name="Swanson P.K."/>
            <person name="Smith M."/>
            <person name="Roesemann S."/>
            <person name="Alexander J.E."/>
            <person name="Rich S.A."/>
            <person name="Livny J."/>
            <person name="Vlamakis H."/>
            <person name="Clish C."/>
            <person name="Bullock K."/>
            <person name="Deik A."/>
            <person name="Scott J."/>
            <person name="Pierce K.A."/>
            <person name="Xavier R.J."/>
            <person name="Alm E.J."/>
        </authorList>
    </citation>
    <scope>NUCLEOTIDE SEQUENCE [LARGE SCALE GENOMIC DNA]</scope>
    <source>
        <strain evidence="2 3">BIOML-A6</strain>
    </source>
</reference>
<comment type="caution">
    <text evidence="2">The sequence shown here is derived from an EMBL/GenBank/DDBJ whole genome shotgun (WGS) entry which is preliminary data.</text>
</comment>
<dbReference type="STRING" id="246787.BcellWH2_01295"/>
<gene>
    <name evidence="2" type="ORF">F2Y81_11590</name>
</gene>
<protein>
    <submittedName>
        <fullName evidence="2">Uncharacterized protein</fullName>
    </submittedName>
</protein>
<evidence type="ECO:0000313" key="2">
    <source>
        <dbReference type="EMBL" id="KAA5418445.1"/>
    </source>
</evidence>
<keyword evidence="1" id="KW-0472">Membrane</keyword>
<dbReference type="Proteomes" id="UP000448877">
    <property type="component" value="Unassembled WGS sequence"/>
</dbReference>
<keyword evidence="1" id="KW-1133">Transmembrane helix</keyword>
<keyword evidence="1" id="KW-0812">Transmembrane</keyword>
<organism evidence="2 3">
    <name type="scientific">Bacteroides cellulosilyticus</name>
    <dbReference type="NCBI Taxonomy" id="246787"/>
    <lineage>
        <taxon>Bacteria</taxon>
        <taxon>Pseudomonadati</taxon>
        <taxon>Bacteroidota</taxon>
        <taxon>Bacteroidia</taxon>
        <taxon>Bacteroidales</taxon>
        <taxon>Bacteroidaceae</taxon>
        <taxon>Bacteroides</taxon>
    </lineage>
</organism>
<feature type="transmembrane region" description="Helical" evidence="1">
    <location>
        <begin position="21"/>
        <end position="39"/>
    </location>
</feature>
<name>A0A108THF1_9BACE</name>